<gene>
    <name evidence="1" type="ordered locus">AciX9_3384</name>
</gene>
<dbReference type="AlphaFoldDB" id="E8X2U4"/>
<keyword evidence="2" id="KW-1185">Reference proteome</keyword>
<dbReference type="OrthoDB" id="129572at2"/>
<dbReference type="HOGENOM" id="CLU_2273410_0_0_0"/>
<sequence>MNDKRNLPAFASEAEEAQWWFDHREERDVEFAEAIRTGRAQTNMVRNRMAAREQASVPTTITIQDADAMTAARLAERNGMELSTYLHDLMHRAIQRENEQAA</sequence>
<organism evidence="2">
    <name type="scientific">Granulicella tundricola (strain ATCC BAA-1859 / DSM 23138 / MP5ACTX9)</name>
    <dbReference type="NCBI Taxonomy" id="1198114"/>
    <lineage>
        <taxon>Bacteria</taxon>
        <taxon>Pseudomonadati</taxon>
        <taxon>Acidobacteriota</taxon>
        <taxon>Terriglobia</taxon>
        <taxon>Terriglobales</taxon>
        <taxon>Acidobacteriaceae</taxon>
        <taxon>Granulicella</taxon>
    </lineage>
</organism>
<dbReference type="KEGG" id="acm:AciX9_3384"/>
<reference evidence="2" key="1">
    <citation type="submission" date="2011-01" db="EMBL/GenBank/DDBJ databases">
        <title>Complete sequence of chromosome of Acidobacterium sp. MP5ACTX9.</title>
        <authorList>
            <consortium name="US DOE Joint Genome Institute"/>
            <person name="Lucas S."/>
            <person name="Copeland A."/>
            <person name="Lapidus A."/>
            <person name="Cheng J.-F."/>
            <person name="Goodwin L."/>
            <person name="Pitluck S."/>
            <person name="Teshima H."/>
            <person name="Detter J.C."/>
            <person name="Han C."/>
            <person name="Tapia R."/>
            <person name="Land M."/>
            <person name="Hauser L."/>
            <person name="Kyrpides N."/>
            <person name="Ivanova N."/>
            <person name="Ovchinnikova G."/>
            <person name="Pagani I."/>
            <person name="Rawat S.R."/>
            <person name="Mannisto M."/>
            <person name="Haggblom M.M."/>
            <person name="Woyke T."/>
        </authorList>
    </citation>
    <scope>NUCLEOTIDE SEQUENCE [LARGE SCALE GENOMIC DNA]</scope>
    <source>
        <strain evidence="2">MP5ACTX9</strain>
    </source>
</reference>
<accession>E8X2U4</accession>
<dbReference type="RefSeq" id="WP_013581703.1">
    <property type="nucleotide sequence ID" value="NC_015064.1"/>
</dbReference>
<dbReference type="PaxDb" id="1198114-AciX9_3384"/>
<proteinExistence type="predicted"/>
<evidence type="ECO:0000313" key="1">
    <source>
        <dbReference type="EMBL" id="ADW70391.1"/>
    </source>
</evidence>
<evidence type="ECO:0008006" key="3">
    <source>
        <dbReference type="Google" id="ProtNLM"/>
    </source>
</evidence>
<dbReference type="Proteomes" id="UP000000343">
    <property type="component" value="Chromosome"/>
</dbReference>
<dbReference type="STRING" id="1198114.AciX9_3384"/>
<dbReference type="EMBL" id="CP002480">
    <property type="protein sequence ID" value="ADW70391.1"/>
    <property type="molecule type" value="Genomic_DNA"/>
</dbReference>
<evidence type="ECO:0000313" key="2">
    <source>
        <dbReference type="Proteomes" id="UP000000343"/>
    </source>
</evidence>
<name>E8X2U4_GRATM</name>
<protein>
    <recommendedName>
        <fullName evidence="3">Antitoxin</fullName>
    </recommendedName>
</protein>